<evidence type="ECO:0000313" key="4">
    <source>
        <dbReference type="Proteomes" id="UP000077271"/>
    </source>
</evidence>
<reference evidence="3 4" key="1">
    <citation type="submission" date="2016-01" db="EMBL/GenBank/DDBJ databases">
        <title>Investigation of taxonomic status of Bacillus aminovorans.</title>
        <authorList>
            <person name="Verma A."/>
            <person name="Pal Y."/>
            <person name="Krishnamurthi S."/>
        </authorList>
    </citation>
    <scope>NUCLEOTIDE SEQUENCE [LARGE SCALE GENOMIC DNA]</scope>
    <source>
        <strain evidence="3 4">DSM 4337</strain>
    </source>
</reference>
<dbReference type="CDD" id="cd17470">
    <property type="entry name" value="T3SS_Flik_C"/>
    <property type="match status" value="1"/>
</dbReference>
<dbReference type="Proteomes" id="UP000077271">
    <property type="component" value="Unassembled WGS sequence"/>
</dbReference>
<dbReference type="InterPro" id="IPR038610">
    <property type="entry name" value="FliK-like_C_sf"/>
</dbReference>
<name>A0A177KKU1_9BACI</name>
<feature type="region of interest" description="Disordered" evidence="1">
    <location>
        <begin position="406"/>
        <end position="434"/>
    </location>
</feature>
<comment type="caution">
    <text evidence="3">The sequence shown here is derived from an EMBL/GenBank/DDBJ whole genome shotgun (WGS) entry which is preliminary data.</text>
</comment>
<dbReference type="AlphaFoldDB" id="A0A177KKU1"/>
<feature type="compositionally biased region" description="Low complexity" evidence="1">
    <location>
        <begin position="406"/>
        <end position="426"/>
    </location>
</feature>
<dbReference type="Pfam" id="PF02120">
    <property type="entry name" value="Flg_hook"/>
    <property type="match status" value="1"/>
</dbReference>
<dbReference type="EMBL" id="LQWZ01000035">
    <property type="protein sequence ID" value="OAH53764.1"/>
    <property type="molecule type" value="Genomic_DNA"/>
</dbReference>
<sequence length="446" mass="48780">MQAIFGSIALPGASIPAGVSSIVGQKTSKTEFKQMLGAVQQSIQSGKVGTMADAIPLTADYTTVLGAIVKPVESLMDIPDMDLDPELVKMAERLLKDGDMPTMQELALILGTDVETIMVSIQQMASLFANEETMKQLPETVPVAELASVVQLIAANALQIVKESDKQAAVMVMKAAQIAQQFTEQQQPPAEQASKLLQSALQQAASMLQKETVQTNSTRQIAMQTAYARYNSAAISGQPAGQPKVAETPLVKQEVTFIPAGIEKAKVETVTVRPALGQEALNPVIHQMTKIEQVAMSVKTDSRPMNMEQFIEKFTQILGNSSLMKTPNGTKLLIKLYPEQLGTLRIELLQQNGVITAKILSSTQAVKELLEQNAHQLKHAFGQQNVNVEKIEITNQETRQQMFDRNNQQDRQNGQKQQNDQQQANQVTEEENGSFADLLTDIEIEV</sequence>
<gene>
    <name evidence="3" type="ORF">AWH48_10835</name>
</gene>
<evidence type="ECO:0000256" key="1">
    <source>
        <dbReference type="SAM" id="MobiDB-lite"/>
    </source>
</evidence>
<evidence type="ECO:0000259" key="2">
    <source>
        <dbReference type="Pfam" id="PF02120"/>
    </source>
</evidence>
<accession>A0A177KKU1</accession>
<dbReference type="InterPro" id="IPR021136">
    <property type="entry name" value="Flagellar_hook_control-like_C"/>
</dbReference>
<organism evidence="3 4">
    <name type="scientific">Domibacillus aminovorans</name>
    <dbReference type="NCBI Taxonomy" id="29332"/>
    <lineage>
        <taxon>Bacteria</taxon>
        <taxon>Bacillati</taxon>
        <taxon>Bacillota</taxon>
        <taxon>Bacilli</taxon>
        <taxon>Bacillales</taxon>
        <taxon>Bacillaceae</taxon>
        <taxon>Domibacillus</taxon>
    </lineage>
</organism>
<feature type="domain" description="Flagellar hook-length control protein-like C-terminal" evidence="2">
    <location>
        <begin position="323"/>
        <end position="401"/>
    </location>
</feature>
<proteinExistence type="predicted"/>
<dbReference type="OrthoDB" id="2112988at2"/>
<evidence type="ECO:0000313" key="3">
    <source>
        <dbReference type="EMBL" id="OAH53764.1"/>
    </source>
</evidence>
<dbReference type="RefSeq" id="WP_018392350.1">
    <property type="nucleotide sequence ID" value="NZ_LQWZ01000035.1"/>
</dbReference>
<dbReference type="Gene3D" id="3.30.750.140">
    <property type="match status" value="1"/>
</dbReference>
<protein>
    <recommendedName>
        <fullName evidence="2">Flagellar hook-length control protein-like C-terminal domain-containing protein</fullName>
    </recommendedName>
</protein>